<dbReference type="AlphaFoldDB" id="A0A2T2P9M1"/>
<dbReference type="PANTHER" id="PTHR15272:SF0">
    <property type="entry name" value="CHROMATIN ASSEMBLY FACTOR 1 SUBUNIT A"/>
    <property type="match status" value="1"/>
</dbReference>
<feature type="compositionally biased region" description="Polar residues" evidence="5">
    <location>
        <begin position="489"/>
        <end position="498"/>
    </location>
</feature>
<gene>
    <name evidence="8" type="ORF">BS50DRAFT_566955</name>
</gene>
<sequence>MEDPIVALPTHQKRPHEEDTDALASGTSTPLTILSKTPSPVKSTTSKSATLAGSATASSQAVSAPASGNNQQPAKRRKLTAQEKEQQRLEKEAREKAKAEKKVQKELEDKLKAAQKVQKEEEKRQREEEKRKRTEDRESKKRAKEAEQQQKEEEKQKKERSQLRLNAFFVKPKPGAEAPSKALVDTQQDPCTQAISVVTEAPVAVTDPIPPSPQKTALKNAQTDYERYFLPFSLPSTAILAPYNAFMTDPDKRAAASARIDKIIAQEDVDMEPLDALSLKSRFSSRTGTISQSMSIVEIVERINVSSDIPIDLADKKSGDSQALLEHLKEIPMKYIQFPEDVRPPYYGTYTKKYTPIEASRLARNPFRRLRPDTDYDYDSEAEWEEPEEGEDLDSEGDEDMEEEDEGDMDGFIEDDQHMKHRLVTGDLQPVSTGLCWEDAEGVSKLNDGSGAISTEFRDFRMGFLLDPQPQSIDPFSTAYWAPEPTAAPTKSATSNGLMNPPRAPLTQRPLNGLLNTLSSNPTSPASKPAKAPKRQIPDECMAAFKAEVDGSDMTKLALIEALKKKFPKLPKDAITNTLTVVAKRVGPSASEKRWVLLS</sequence>
<feature type="compositionally biased region" description="Low complexity" evidence="5">
    <location>
        <begin position="35"/>
        <end position="59"/>
    </location>
</feature>
<keyword evidence="3" id="KW-0234">DNA repair</keyword>
<feature type="compositionally biased region" description="Polar residues" evidence="5">
    <location>
        <begin position="25"/>
        <end position="34"/>
    </location>
</feature>
<keyword evidence="2" id="KW-0227">DNA damage</keyword>
<dbReference type="GO" id="GO:0006281">
    <property type="term" value="P:DNA repair"/>
    <property type="evidence" value="ECO:0007669"/>
    <property type="project" value="UniProtKB-KW"/>
</dbReference>
<feature type="region of interest" description="Disordered" evidence="5">
    <location>
        <begin position="1"/>
        <end position="162"/>
    </location>
</feature>
<feature type="region of interest" description="Disordered" evidence="5">
    <location>
        <begin position="484"/>
        <end position="504"/>
    </location>
</feature>
<comment type="subcellular location">
    <subcellularLocation>
        <location evidence="1">Nucleus</location>
    </subcellularLocation>
</comment>
<dbReference type="GO" id="GO:0006334">
    <property type="term" value="P:nucleosome assembly"/>
    <property type="evidence" value="ECO:0007669"/>
    <property type="project" value="TreeGrafter"/>
</dbReference>
<evidence type="ECO:0000256" key="3">
    <source>
        <dbReference type="ARBA" id="ARBA00023204"/>
    </source>
</evidence>
<feature type="domain" description="Chromatin assembly factor 1 subunit Cac1-like C-terminal" evidence="7">
    <location>
        <begin position="542"/>
        <end position="597"/>
    </location>
</feature>
<keyword evidence="9" id="KW-1185">Reference proteome</keyword>
<dbReference type="OrthoDB" id="79480at2759"/>
<feature type="compositionally biased region" description="Polar residues" evidence="5">
    <location>
        <begin position="60"/>
        <end position="73"/>
    </location>
</feature>
<proteinExistence type="predicted"/>
<dbReference type="PANTHER" id="PTHR15272">
    <property type="entry name" value="CHROMATIN ASSEMBLY FACTOR 1 SUBUNIT A CAF-1 SUBUNIT A"/>
    <property type="match status" value="1"/>
</dbReference>
<evidence type="ECO:0000259" key="6">
    <source>
        <dbReference type="Pfam" id="PF12253"/>
    </source>
</evidence>
<evidence type="ECO:0000259" key="7">
    <source>
        <dbReference type="Pfam" id="PF21796"/>
    </source>
</evidence>
<evidence type="ECO:0000256" key="2">
    <source>
        <dbReference type="ARBA" id="ARBA00022763"/>
    </source>
</evidence>
<dbReference type="GO" id="GO:0005634">
    <property type="term" value="C:nucleus"/>
    <property type="evidence" value="ECO:0007669"/>
    <property type="project" value="UniProtKB-SubCell"/>
</dbReference>
<evidence type="ECO:0008006" key="10">
    <source>
        <dbReference type="Google" id="ProtNLM"/>
    </source>
</evidence>
<dbReference type="Proteomes" id="UP000240883">
    <property type="component" value="Unassembled WGS sequence"/>
</dbReference>
<dbReference type="GO" id="GO:0033186">
    <property type="term" value="C:CAF-1 complex"/>
    <property type="evidence" value="ECO:0007669"/>
    <property type="project" value="TreeGrafter"/>
</dbReference>
<evidence type="ECO:0000313" key="9">
    <source>
        <dbReference type="Proteomes" id="UP000240883"/>
    </source>
</evidence>
<feature type="compositionally biased region" description="Acidic residues" evidence="5">
    <location>
        <begin position="375"/>
        <end position="412"/>
    </location>
</feature>
<feature type="region of interest" description="Disordered" evidence="5">
    <location>
        <begin position="370"/>
        <end position="412"/>
    </location>
</feature>
<dbReference type="InterPro" id="IPR048800">
    <property type="entry name" value="Cac1-like_C"/>
</dbReference>
<dbReference type="EMBL" id="KZ678128">
    <property type="protein sequence ID" value="PSN74058.1"/>
    <property type="molecule type" value="Genomic_DNA"/>
</dbReference>
<evidence type="ECO:0000256" key="1">
    <source>
        <dbReference type="ARBA" id="ARBA00004123"/>
    </source>
</evidence>
<keyword evidence="4" id="KW-0539">Nucleus</keyword>
<dbReference type="Pfam" id="PF21796">
    <property type="entry name" value="Cac1_C"/>
    <property type="match status" value="1"/>
</dbReference>
<evidence type="ECO:0000256" key="4">
    <source>
        <dbReference type="ARBA" id="ARBA00023242"/>
    </source>
</evidence>
<organism evidence="8 9">
    <name type="scientific">Corynespora cassiicola Philippines</name>
    <dbReference type="NCBI Taxonomy" id="1448308"/>
    <lineage>
        <taxon>Eukaryota</taxon>
        <taxon>Fungi</taxon>
        <taxon>Dikarya</taxon>
        <taxon>Ascomycota</taxon>
        <taxon>Pezizomycotina</taxon>
        <taxon>Dothideomycetes</taxon>
        <taxon>Pleosporomycetidae</taxon>
        <taxon>Pleosporales</taxon>
        <taxon>Corynesporascaceae</taxon>
        <taxon>Corynespora</taxon>
    </lineage>
</organism>
<reference evidence="8 9" key="1">
    <citation type="journal article" date="2018" name="Front. Microbiol.">
        <title>Genome-Wide Analysis of Corynespora cassiicola Leaf Fall Disease Putative Effectors.</title>
        <authorList>
            <person name="Lopez D."/>
            <person name="Ribeiro S."/>
            <person name="Label P."/>
            <person name="Fumanal B."/>
            <person name="Venisse J.S."/>
            <person name="Kohler A."/>
            <person name="de Oliveira R.R."/>
            <person name="Labutti K."/>
            <person name="Lipzen A."/>
            <person name="Lail K."/>
            <person name="Bauer D."/>
            <person name="Ohm R.A."/>
            <person name="Barry K.W."/>
            <person name="Spatafora J."/>
            <person name="Grigoriev I.V."/>
            <person name="Martin F.M."/>
            <person name="Pujade-Renaud V."/>
        </authorList>
    </citation>
    <scope>NUCLEOTIDE SEQUENCE [LARGE SCALE GENOMIC DNA]</scope>
    <source>
        <strain evidence="8 9">Philippines</strain>
    </source>
</reference>
<accession>A0A2T2P9M1</accession>
<dbReference type="STRING" id="1448308.A0A2T2P9M1"/>
<protein>
    <recommendedName>
        <fullName evidence="10">Chromatin assembly factor 1 subunit A</fullName>
    </recommendedName>
</protein>
<dbReference type="Pfam" id="PF12253">
    <property type="entry name" value="CAF1A_dimeriz"/>
    <property type="match status" value="1"/>
</dbReference>
<name>A0A2T2P9M1_CORCC</name>
<feature type="domain" description="Chromatin assembly factor 1 subunit A dimerization" evidence="6">
    <location>
        <begin position="334"/>
        <end position="408"/>
    </location>
</feature>
<dbReference type="InterPro" id="IPR022043">
    <property type="entry name" value="CAF1A_DD"/>
</dbReference>
<evidence type="ECO:0000313" key="8">
    <source>
        <dbReference type="EMBL" id="PSN74058.1"/>
    </source>
</evidence>
<feature type="compositionally biased region" description="Basic and acidic residues" evidence="5">
    <location>
        <begin position="80"/>
        <end position="162"/>
    </location>
</feature>
<evidence type="ECO:0000256" key="5">
    <source>
        <dbReference type="SAM" id="MobiDB-lite"/>
    </source>
</evidence>